<dbReference type="PANTHER" id="PTHR47957:SF3">
    <property type="entry name" value="ATP-DEPENDENT HELICASE HRQ1"/>
    <property type="match status" value="1"/>
</dbReference>
<evidence type="ECO:0000313" key="7">
    <source>
        <dbReference type="Proteomes" id="UP000297649"/>
    </source>
</evidence>
<gene>
    <name evidence="6" type="ORF">EHR08_17145</name>
</gene>
<dbReference type="GO" id="GO:0006289">
    <property type="term" value="P:nucleotide-excision repair"/>
    <property type="evidence" value="ECO:0007669"/>
    <property type="project" value="TreeGrafter"/>
</dbReference>
<dbReference type="Gene3D" id="3.40.50.300">
    <property type="entry name" value="P-loop containing nucleotide triphosphate hydrolases"/>
    <property type="match status" value="2"/>
</dbReference>
<name>A0A6H3NJT7_9LEPT</name>
<evidence type="ECO:0000256" key="2">
    <source>
        <dbReference type="ARBA" id="ARBA00022840"/>
    </source>
</evidence>
<comment type="caution">
    <text evidence="6">The sequence shown here is derived from an EMBL/GenBank/DDBJ whole genome shotgun (WGS) entry which is preliminary data.</text>
</comment>
<keyword evidence="7" id="KW-1185">Reference proteome</keyword>
<reference evidence="6" key="1">
    <citation type="journal article" date="2019" name="PLoS Negl. Trop. Dis.">
        <title>Revisiting the worldwide diversity of Leptospira species in the environment.</title>
        <authorList>
            <person name="Vincent A.T."/>
            <person name="Schiettekatte O."/>
            <person name="Bourhy P."/>
            <person name="Veyrier F.J."/>
            <person name="Picardeau M."/>
        </authorList>
    </citation>
    <scope>NUCLEOTIDE SEQUENCE [LARGE SCALE GENOMIC DNA]</scope>
    <source>
        <strain evidence="6">201601109</strain>
    </source>
</reference>
<dbReference type="Pfam" id="PF00271">
    <property type="entry name" value="Helicase_C"/>
    <property type="match status" value="1"/>
</dbReference>
<dbReference type="Pfam" id="PF00270">
    <property type="entry name" value="DEAD"/>
    <property type="match status" value="1"/>
</dbReference>
<dbReference type="GO" id="GO:0043138">
    <property type="term" value="F:3'-5' DNA helicase activity"/>
    <property type="evidence" value="ECO:0007669"/>
    <property type="project" value="TreeGrafter"/>
</dbReference>
<dbReference type="SMART" id="SM00487">
    <property type="entry name" value="DEXDc"/>
    <property type="match status" value="1"/>
</dbReference>
<keyword evidence="6" id="KW-0378">Hydrolase</keyword>
<dbReference type="SMART" id="SM00490">
    <property type="entry name" value="HELICc"/>
    <property type="match status" value="1"/>
</dbReference>
<accession>A0A6H3NJT7</accession>
<keyword evidence="1" id="KW-0547">Nucleotide-binding</keyword>
<dbReference type="InterPro" id="IPR027417">
    <property type="entry name" value="P-loop_NTPase"/>
</dbReference>
<dbReference type="Pfam" id="PF09369">
    <property type="entry name" value="MZB"/>
    <property type="match status" value="1"/>
</dbReference>
<dbReference type="EMBL" id="RQHU01000022">
    <property type="protein sequence ID" value="TGN11618.1"/>
    <property type="molecule type" value="Genomic_DNA"/>
</dbReference>
<keyword evidence="6" id="KW-0347">Helicase</keyword>
<dbReference type="PANTHER" id="PTHR47957">
    <property type="entry name" value="ATP-DEPENDENT HELICASE HRQ1"/>
    <property type="match status" value="1"/>
</dbReference>
<evidence type="ECO:0000259" key="4">
    <source>
        <dbReference type="PROSITE" id="PS51192"/>
    </source>
</evidence>
<dbReference type="GO" id="GO:0036297">
    <property type="term" value="P:interstrand cross-link repair"/>
    <property type="evidence" value="ECO:0007669"/>
    <property type="project" value="TreeGrafter"/>
</dbReference>
<dbReference type="PROSITE" id="PS51194">
    <property type="entry name" value="HELICASE_CTER"/>
    <property type="match status" value="1"/>
</dbReference>
<evidence type="ECO:0000259" key="5">
    <source>
        <dbReference type="PROSITE" id="PS51194"/>
    </source>
</evidence>
<dbReference type="InterPro" id="IPR018973">
    <property type="entry name" value="MZB"/>
</dbReference>
<dbReference type="GO" id="GO:0005524">
    <property type="term" value="F:ATP binding"/>
    <property type="evidence" value="ECO:0007669"/>
    <property type="project" value="UniProtKB-KW"/>
</dbReference>
<sequence length="1800" mass="208380">MLNPIVYTEKIVEDFLSYLITNYRFASEELQSQMENLLDIKSNRNTPILNGLYISLSQFFKAGKNITELIHEGILHDYMEEIAQFPDLYLHQENAIRAADQGQSMIISTGTGSGKTESFLFPIINHLLKLKDRGEPEGIRAIIIYPMNALAEDQMDRLREYLVGTGISFGLYVGTTPENDTNYTEQNRNSKVYRLTKEENTKQGYNYWKETYQSEGTNGKIIPLEERVTRESMQTPGKQPRILLTNIMQLELLLTRRKDESLFDNASLDYIVVDEAHTFKGVQGAETAVLLRRLKAFHPPKTGNTIHIATSATILDKERGDEPGREFASRFFGLEKDSLTLIREVYDQDAWHPDKNFPQLPVSDKRQLLNQLLKTLDDVESNPKPFLQVFQEFTGIALREAEWNQELFEYLTRNSLLYEIVQMLRKPKKLDGLVEELAKIVAREITEDEILIWLALGITAKKSEKPLIRPIVHAFLEGMGGAVVTFHDKKPKLWMKAEQAEKDKIAGELAKFNVLNCTRCGQHYYEHYLEDFFGFDKEPKGGHQHGDHTYWQSSESLESQGRIVFTDHFTTDEEEGLSFSSLQICTKCGTLHSHQVNSCSVCNSNKVQEIYWIFPDQKVSQQEASIKKCPVCMAEGRKHGGQYREPIRPLRAVTVSDVAILGQAMIQHQESSRRRLLIFSDNRQDAAFQAGWMRDHAKRFRIRSLMYKYLEETNHSIESITEELKRFLEKNQSVSKIIAQEVEVKNLKDNRANHEENKYKFIKIKVLDELVTSASANRGLEPVGKLILDYHGIEKEDELFHRWSKGNPEHQQEIFNGVLTILDALRKRGILHTGSINLFSRKWNQYNEEVSDGFIRVLKSNPRGLLKVLPEDIKSKDKDYSWLYSFTGERNLITMYIRSWGIFNDNELSIFQEELWEYLLQTGILIETYLYESRGTLKFSNRAFKLYQIDHNRIFLRKGEGIYRCKKCKKTYSRNSAFAKCISYRCDGELEFEETNPNHYDHKILTREFSMVIPEEHSAQVNTDHREIRERTFKSDSDAINTLVCTPTLELGLDIGSLDGVLLRNVPPEPANYWQRVGRAGRRLRMAVNLTYCRQASHDKSYFQNPMSMLDGLVVPPSFNLHNEIMIRSHAHSSILTSLYQLASSVSTLEKSEKDDINETIKNCLPKNIKKFLFKEENDHYRESVLDVSADWNQLLQKYKTEILENLGKIFTQKWVEDSKHLVTESALSRIIDNFGFEYQEVINQVWDRLQFLRKKIDELSLKKSAQGNLDTEDQELDNRYQTIIKRLKGILPPRKSNKELYYRESTTFGVLGAEGFFPGYGFSGGNIRIDGLQKRFRTEVNFMRPSSLALREYVPGNMIYIDGEEFVTKRYSFRNIDDPVFIEFEADQLIVEEFLPGLEPKTLNPRERIQAIPISDVQIESQSRVSEEEESRFQLPVTIVGSEKGSYGEGKRYKFNNHSSLRFRKNVEFRMFNMGATVKTDYENRKYGYPVCIICGQSASPLSSAEYLTQFYEKHVRSCNFDPSNHIVFFSDIIVDTLTFDNLPSDDLAYSLGESLRMACDDIIDMDLEDIQILVTPSQSGSLRNLHLYDPILGGCGILNKLIDRWDDIVKKAIYITENCSGVCDESCINCLRTYRNAYYHRFLKRKEVSNYLHLIADNPIFIDETAPEFDSSKKTTGVDLKEVFIEKCRKYDLPIPKAKMRLNLGVTNPKVEVPLYIEINKPDKKGICLYFTPPIVFQEAYNNEWDGDFEDNGYEVIRIKKEAFKDKSILASELSRLARKIFNKSFADDLKERILREE</sequence>
<proteinExistence type="predicted"/>
<dbReference type="InterPro" id="IPR014001">
    <property type="entry name" value="Helicase_ATP-bd"/>
</dbReference>
<dbReference type="InterPro" id="IPR011545">
    <property type="entry name" value="DEAD/DEAH_box_helicase_dom"/>
</dbReference>
<feature type="coiled-coil region" evidence="3">
    <location>
        <begin position="710"/>
        <end position="757"/>
    </location>
</feature>
<evidence type="ECO:0000256" key="1">
    <source>
        <dbReference type="ARBA" id="ARBA00022741"/>
    </source>
</evidence>
<organism evidence="6 7">
    <name type="scientific">Leptospira bandrabouensis</name>
    <dbReference type="NCBI Taxonomy" id="2484903"/>
    <lineage>
        <taxon>Bacteria</taxon>
        <taxon>Pseudomonadati</taxon>
        <taxon>Spirochaetota</taxon>
        <taxon>Spirochaetia</taxon>
        <taxon>Leptospirales</taxon>
        <taxon>Leptospiraceae</taxon>
        <taxon>Leptospira</taxon>
    </lineage>
</organism>
<dbReference type="InterPro" id="IPR001650">
    <property type="entry name" value="Helicase_C-like"/>
</dbReference>
<feature type="domain" description="Helicase ATP-binding" evidence="4">
    <location>
        <begin position="96"/>
        <end position="319"/>
    </location>
</feature>
<dbReference type="SUPFAM" id="SSF52540">
    <property type="entry name" value="P-loop containing nucleoside triphosphate hydrolases"/>
    <property type="match status" value="2"/>
</dbReference>
<dbReference type="GO" id="GO:0003676">
    <property type="term" value="F:nucleic acid binding"/>
    <property type="evidence" value="ECO:0007669"/>
    <property type="project" value="InterPro"/>
</dbReference>
<keyword evidence="3" id="KW-0175">Coiled coil</keyword>
<evidence type="ECO:0000313" key="6">
    <source>
        <dbReference type="EMBL" id="TGN11618.1"/>
    </source>
</evidence>
<dbReference type="PROSITE" id="PS51192">
    <property type="entry name" value="HELICASE_ATP_BIND_1"/>
    <property type="match status" value="1"/>
</dbReference>
<keyword evidence="2" id="KW-0067">ATP-binding</keyword>
<feature type="domain" description="Helicase C-terminal" evidence="5">
    <location>
        <begin position="948"/>
        <end position="1127"/>
    </location>
</feature>
<dbReference type="Proteomes" id="UP000297649">
    <property type="component" value="Unassembled WGS sequence"/>
</dbReference>
<protein>
    <submittedName>
        <fullName evidence="6">DEAD/DEAH box helicase</fullName>
    </submittedName>
</protein>
<dbReference type="RefSeq" id="WP_135781526.1">
    <property type="nucleotide sequence ID" value="NZ_RQHU01000022.1"/>
</dbReference>
<evidence type="ECO:0000256" key="3">
    <source>
        <dbReference type="SAM" id="Coils"/>
    </source>
</evidence>